<dbReference type="InterPro" id="IPR051544">
    <property type="entry name" value="TPS_OM_transporter"/>
</dbReference>
<proteinExistence type="inferred from homology"/>
<accession>A0AA41YKJ0</accession>
<keyword evidence="6" id="KW-0653">Protein transport</keyword>
<dbReference type="RefSeq" id="WP_264712505.1">
    <property type="nucleotide sequence ID" value="NZ_JAPDNT010000002.1"/>
</dbReference>
<dbReference type="PANTHER" id="PTHR34597:SF6">
    <property type="entry name" value="BLR6126 PROTEIN"/>
    <property type="match status" value="1"/>
</dbReference>
<dbReference type="PANTHER" id="PTHR34597">
    <property type="entry name" value="SLR1661 PROTEIN"/>
    <property type="match status" value="1"/>
</dbReference>
<evidence type="ECO:0000256" key="7">
    <source>
        <dbReference type="ARBA" id="ARBA00023136"/>
    </source>
</evidence>
<dbReference type="GO" id="GO:0008320">
    <property type="term" value="F:protein transmembrane transporter activity"/>
    <property type="evidence" value="ECO:0007669"/>
    <property type="project" value="TreeGrafter"/>
</dbReference>
<evidence type="ECO:0000256" key="1">
    <source>
        <dbReference type="ARBA" id="ARBA00004442"/>
    </source>
</evidence>
<evidence type="ECO:0000256" key="2">
    <source>
        <dbReference type="ARBA" id="ARBA00009055"/>
    </source>
</evidence>
<feature type="domain" description="POTRA" evidence="9">
    <location>
        <begin position="62"/>
        <end position="135"/>
    </location>
</feature>
<protein>
    <submittedName>
        <fullName evidence="10">BamA/TamA family outer membrane protein</fullName>
    </submittedName>
</protein>
<dbReference type="AlphaFoldDB" id="A0AA41YKJ0"/>
<keyword evidence="8" id="KW-0998">Cell outer membrane</keyword>
<dbReference type="Gene3D" id="3.10.20.310">
    <property type="entry name" value="membrane protein fhac"/>
    <property type="match status" value="1"/>
</dbReference>
<dbReference type="InterPro" id="IPR034746">
    <property type="entry name" value="POTRA"/>
</dbReference>
<keyword evidence="5" id="KW-0812">Transmembrane</keyword>
<comment type="caution">
    <text evidence="10">The sequence shown here is derived from an EMBL/GenBank/DDBJ whole genome shotgun (WGS) entry which is preliminary data.</text>
</comment>
<name>A0AA41YKJ0_9PROT</name>
<keyword evidence="3" id="KW-0813">Transport</keyword>
<comment type="similarity">
    <text evidence="2">Belongs to the TPS (TC 1.B.20) family.</text>
</comment>
<dbReference type="InterPro" id="IPR013686">
    <property type="entry name" value="Polypept-transport_assoc_ShlB"/>
</dbReference>
<evidence type="ECO:0000313" key="10">
    <source>
        <dbReference type="EMBL" id="MCW3473887.1"/>
    </source>
</evidence>
<keyword evidence="11" id="KW-1185">Reference proteome</keyword>
<gene>
    <name evidence="10" type="ORF">OL599_04790</name>
</gene>
<dbReference type="GO" id="GO:0009279">
    <property type="term" value="C:cell outer membrane"/>
    <property type="evidence" value="ECO:0007669"/>
    <property type="project" value="UniProtKB-SubCell"/>
</dbReference>
<reference evidence="10" key="1">
    <citation type="submission" date="2022-09" db="EMBL/GenBank/DDBJ databases">
        <title>Rhodovastum sp. nov. RN2-1 isolated from soil in Seongnam, South Korea.</title>
        <authorList>
            <person name="Le N.T."/>
        </authorList>
    </citation>
    <scope>NUCLEOTIDE SEQUENCE</scope>
    <source>
        <strain evidence="10">RN2-1</strain>
    </source>
</reference>
<dbReference type="Proteomes" id="UP001165679">
    <property type="component" value="Unassembled WGS sequence"/>
</dbReference>
<dbReference type="PROSITE" id="PS51779">
    <property type="entry name" value="POTRA"/>
    <property type="match status" value="1"/>
</dbReference>
<evidence type="ECO:0000256" key="3">
    <source>
        <dbReference type="ARBA" id="ARBA00022448"/>
    </source>
</evidence>
<evidence type="ECO:0000313" key="11">
    <source>
        <dbReference type="Proteomes" id="UP001165679"/>
    </source>
</evidence>
<evidence type="ECO:0000259" key="9">
    <source>
        <dbReference type="PROSITE" id="PS51779"/>
    </source>
</evidence>
<dbReference type="Gene3D" id="2.40.160.50">
    <property type="entry name" value="membrane protein fhac: a member of the omp85/tpsb transporter family"/>
    <property type="match status" value="1"/>
</dbReference>
<evidence type="ECO:0000256" key="6">
    <source>
        <dbReference type="ARBA" id="ARBA00022927"/>
    </source>
</evidence>
<evidence type="ECO:0000256" key="4">
    <source>
        <dbReference type="ARBA" id="ARBA00022452"/>
    </source>
</evidence>
<keyword evidence="4" id="KW-1134">Transmembrane beta strand</keyword>
<evidence type="ECO:0000256" key="8">
    <source>
        <dbReference type="ARBA" id="ARBA00023237"/>
    </source>
</evidence>
<reference evidence="10" key="2">
    <citation type="submission" date="2022-10" db="EMBL/GenBank/DDBJ databases">
        <authorList>
            <person name="Trinh H.N."/>
        </authorList>
    </citation>
    <scope>NUCLEOTIDE SEQUENCE</scope>
    <source>
        <strain evidence="10">RN2-1</strain>
    </source>
</reference>
<dbReference type="InterPro" id="IPR005565">
    <property type="entry name" value="Hemolysn_activator_HlyB_C"/>
</dbReference>
<dbReference type="Pfam" id="PF08479">
    <property type="entry name" value="POTRA_2"/>
    <property type="match status" value="1"/>
</dbReference>
<dbReference type="GO" id="GO:0098046">
    <property type="term" value="C:type V protein secretion system complex"/>
    <property type="evidence" value="ECO:0007669"/>
    <property type="project" value="TreeGrafter"/>
</dbReference>
<dbReference type="Pfam" id="PF03865">
    <property type="entry name" value="ShlB"/>
    <property type="match status" value="1"/>
</dbReference>
<keyword evidence="7" id="KW-0472">Membrane</keyword>
<sequence length="571" mass="61258">MALATTVAAAIPASAQEPPRPVLLPEGSPIPRIMPPQQPSVSPGALVPPPTGPAGPVPEVPVTIRSVAIEGATQYPTAELMRLADGLVGEAVPLPRVDAARQAILRRYRDDGFVLTAVSAALDANGNLRFRVTEGRIADVKLDGDIGPAGTQVLRFLNRLTEEKVIDSRTLERYLLLAQDVPGVALRAILKPSTDEPGALTLVAQVSRRPVTGLFTSDNRAFNLTGPEQGLGVVDFNSFTEYGERTQVSLYRTYNNTQLFGQVSTEVFLGASGLKLRVYGGAGSSDPSGSLRAIGYQGQTTVFGGELAYPLIRSRQQTLNLYGTFDALESIVNQNTGVNGSSARVTFDSLRVVRGGVGYALSDLWLGDERPAVNAVSVRVSRGLPWFGASPNGAALNARLGERVDFLKASFDITRTQNLFQPWNGAGLALMGILSGQVSPNVLPPAEKFFLGGSRITRGFYSGQVTGDNALAATVELQLNTAVNTQLLGYGADVSLQFYGFYDWGETWENQKSDPNRRLQSFGGGVRMMLTPYTEVDLEGVRRLTVYPNGSSTGISALPNTAFYWRVLTRF</sequence>
<organism evidence="10 11">
    <name type="scientific">Limobrevibacterium gyesilva</name>
    <dbReference type="NCBI Taxonomy" id="2991712"/>
    <lineage>
        <taxon>Bacteria</taxon>
        <taxon>Pseudomonadati</taxon>
        <taxon>Pseudomonadota</taxon>
        <taxon>Alphaproteobacteria</taxon>
        <taxon>Acetobacterales</taxon>
        <taxon>Acetobacteraceae</taxon>
        <taxon>Limobrevibacterium</taxon>
    </lineage>
</organism>
<dbReference type="EMBL" id="JAPDNT010000002">
    <property type="protein sequence ID" value="MCW3473887.1"/>
    <property type="molecule type" value="Genomic_DNA"/>
</dbReference>
<comment type="subcellular location">
    <subcellularLocation>
        <location evidence="1">Cell outer membrane</location>
    </subcellularLocation>
</comment>
<evidence type="ECO:0000256" key="5">
    <source>
        <dbReference type="ARBA" id="ARBA00022692"/>
    </source>
</evidence>
<dbReference type="GO" id="GO:0046819">
    <property type="term" value="P:protein secretion by the type V secretion system"/>
    <property type="evidence" value="ECO:0007669"/>
    <property type="project" value="TreeGrafter"/>
</dbReference>